<protein>
    <recommendedName>
        <fullName evidence="2">Sulfatase N-terminal domain-containing protein</fullName>
    </recommendedName>
</protein>
<keyword evidence="1" id="KW-0472">Membrane</keyword>
<evidence type="ECO:0000256" key="1">
    <source>
        <dbReference type="SAM" id="Phobius"/>
    </source>
</evidence>
<reference evidence="3 4" key="1">
    <citation type="journal article" date="2015" name="Genome Announc.">
        <title>Expanding the biotechnology potential of lactobacilli through comparative genomics of 213 strains and associated genera.</title>
        <authorList>
            <person name="Sun Z."/>
            <person name="Harris H.M."/>
            <person name="McCann A."/>
            <person name="Guo C."/>
            <person name="Argimon S."/>
            <person name="Zhang W."/>
            <person name="Yang X."/>
            <person name="Jeffery I.B."/>
            <person name="Cooney J.C."/>
            <person name="Kagawa T.F."/>
            <person name="Liu W."/>
            <person name="Song Y."/>
            <person name="Salvetti E."/>
            <person name="Wrobel A."/>
            <person name="Rasinkangas P."/>
            <person name="Parkhill J."/>
            <person name="Rea M.C."/>
            <person name="O'Sullivan O."/>
            <person name="Ritari J."/>
            <person name="Douillard F.P."/>
            <person name="Paul Ross R."/>
            <person name="Yang R."/>
            <person name="Briner A.E."/>
            <person name="Felis G.E."/>
            <person name="de Vos W.M."/>
            <person name="Barrangou R."/>
            <person name="Klaenhammer T.R."/>
            <person name="Caufield P.W."/>
            <person name="Cui Y."/>
            <person name="Zhang H."/>
            <person name="O'Toole P.W."/>
        </authorList>
    </citation>
    <scope>NUCLEOTIDE SEQUENCE [LARGE SCALE GENOMIC DNA]</scope>
    <source>
        <strain evidence="3 4">DSM 15946</strain>
    </source>
</reference>
<dbReference type="InterPro" id="IPR000917">
    <property type="entry name" value="Sulfatase_N"/>
</dbReference>
<feature type="domain" description="Sulfatase N-terminal" evidence="2">
    <location>
        <begin position="207"/>
        <end position="497"/>
    </location>
</feature>
<dbReference type="SUPFAM" id="SSF53649">
    <property type="entry name" value="Alkaline phosphatase-like"/>
    <property type="match status" value="1"/>
</dbReference>
<comment type="caution">
    <text evidence="3">The sequence shown here is derived from an EMBL/GenBank/DDBJ whole genome shotgun (WGS) entry which is preliminary data.</text>
</comment>
<accession>A0A0R1U8X6</accession>
<name>A0A0R1U8X6_9LACO</name>
<evidence type="ECO:0000313" key="3">
    <source>
        <dbReference type="EMBL" id="KRL89719.1"/>
    </source>
</evidence>
<feature type="transmembrane region" description="Helical" evidence="1">
    <location>
        <begin position="104"/>
        <end position="124"/>
    </location>
</feature>
<dbReference type="Gene3D" id="3.40.720.10">
    <property type="entry name" value="Alkaline Phosphatase, subunit A"/>
    <property type="match status" value="1"/>
</dbReference>
<proteinExistence type="predicted"/>
<evidence type="ECO:0000259" key="2">
    <source>
        <dbReference type="Pfam" id="PF00884"/>
    </source>
</evidence>
<keyword evidence="1" id="KW-1133">Transmembrane helix</keyword>
<dbReference type="PATRIC" id="fig|1423760.3.peg.1632"/>
<dbReference type="Proteomes" id="UP000050816">
    <property type="component" value="Unassembled WGS sequence"/>
</dbReference>
<dbReference type="CDD" id="cd16015">
    <property type="entry name" value="LTA_synthase"/>
    <property type="match status" value="1"/>
</dbReference>
<organism evidence="3 4">
    <name type="scientific">Limosilactobacillus ingluviei DSM 15946</name>
    <dbReference type="NCBI Taxonomy" id="1423760"/>
    <lineage>
        <taxon>Bacteria</taxon>
        <taxon>Bacillati</taxon>
        <taxon>Bacillota</taxon>
        <taxon>Bacilli</taxon>
        <taxon>Lactobacillales</taxon>
        <taxon>Lactobacillaceae</taxon>
        <taxon>Limosilactobacillus</taxon>
    </lineage>
</organism>
<dbReference type="InterPro" id="IPR017850">
    <property type="entry name" value="Alkaline_phosphatase_core_sf"/>
</dbReference>
<evidence type="ECO:0000313" key="4">
    <source>
        <dbReference type="Proteomes" id="UP000050816"/>
    </source>
</evidence>
<keyword evidence="1" id="KW-0812">Transmembrane</keyword>
<gene>
    <name evidence="3" type="ORF">FC43_GL001559</name>
</gene>
<feature type="transmembrane region" description="Helical" evidence="1">
    <location>
        <begin position="69"/>
        <end position="92"/>
    </location>
</feature>
<dbReference type="Pfam" id="PF00884">
    <property type="entry name" value="Sulfatase"/>
    <property type="match status" value="1"/>
</dbReference>
<sequence length="581" mass="66368">MVILTALLIWLLYRTVLAITNRYWLSLGIVSILELSWTFANRLKLNARNEPILPGEVKMYQAYGEILKMVSQGVLLGTLVVLVAVAIGIWYLEHNYPIKVRQMWWQKICYLLVTVITFGSAFWWNHPNNCFAQVVNGFDNQPTFFNQKDGVELNGPLIQFMNNLDVTAMDQPADYSQQTMKKIATRYQKLASSINQTRTNDLSDQAVIFNLSESFADPRRVPGIKVAPSPMPFIDQLKRNATSGLMISSGYGGGTANMEYMTLTGLSIANFKPTLSTPYTQLVPFQKQAWAINQLFKYSVAVHPFVGTFYSRPAAYAAFGFDQFRYLGSKYRIYKQHKIDNSPYLSDRTTYQNALKVLKDGRKSQFMNLISIQNHMPYDQGYFKTLKKYKVKVAEDNATNIDTLNDFVAGIHYTDQAVGEFIKQLDQLKQPVTVVFYGDHLPGIYANSFAEDGLKLHETDYFIYSNRAARAQGAKNLTHNTKYVAPNDFIAMVAEQTNSKVTPYLAFLTAAYHDLPVETMNTNGTSTASYQADPQFVSRQGKIISQKQFTKRQRQLFHDYQLIQYDLTAGKQYLFKFWQMK</sequence>
<dbReference type="AlphaFoldDB" id="A0A0R1U8X6"/>
<dbReference type="EMBL" id="AZFK01000042">
    <property type="protein sequence ID" value="KRL89719.1"/>
    <property type="molecule type" value="Genomic_DNA"/>
</dbReference>